<dbReference type="Proteomes" id="UP001597112">
    <property type="component" value="Unassembled WGS sequence"/>
</dbReference>
<proteinExistence type="predicted"/>
<dbReference type="EMBL" id="JBHTKA010000015">
    <property type="protein sequence ID" value="MFD1002989.1"/>
    <property type="molecule type" value="Genomic_DNA"/>
</dbReference>
<name>A0ABW3KA23_9BACT</name>
<feature type="chain" id="PRO_5045929258" evidence="1">
    <location>
        <begin position="19"/>
        <end position="359"/>
    </location>
</feature>
<dbReference type="InterPro" id="IPR013783">
    <property type="entry name" value="Ig-like_fold"/>
</dbReference>
<dbReference type="NCBIfam" id="NF012200">
    <property type="entry name" value="choice_anch_D"/>
    <property type="match status" value="1"/>
</dbReference>
<dbReference type="Gene3D" id="2.60.40.10">
    <property type="entry name" value="Immunoglobulins"/>
    <property type="match status" value="3"/>
</dbReference>
<keyword evidence="3" id="KW-1185">Reference proteome</keyword>
<keyword evidence="1" id="KW-0732">Signal</keyword>
<evidence type="ECO:0000313" key="3">
    <source>
        <dbReference type="Proteomes" id="UP001597112"/>
    </source>
</evidence>
<feature type="signal peptide" evidence="1">
    <location>
        <begin position="1"/>
        <end position="18"/>
    </location>
</feature>
<dbReference type="RefSeq" id="WP_377584988.1">
    <property type="nucleotide sequence ID" value="NZ_JBHTKA010000015.1"/>
</dbReference>
<gene>
    <name evidence="2" type="ORF">ACFQ21_26930</name>
</gene>
<accession>A0ABW3KA23</accession>
<dbReference type="PANTHER" id="PTHR37833">
    <property type="entry name" value="LIPOPROTEIN-RELATED"/>
    <property type="match status" value="1"/>
</dbReference>
<evidence type="ECO:0000256" key="1">
    <source>
        <dbReference type="SAM" id="SignalP"/>
    </source>
</evidence>
<dbReference type="InterPro" id="IPR011467">
    <property type="entry name" value="DUF1573"/>
</dbReference>
<dbReference type="PANTHER" id="PTHR37833:SF1">
    <property type="entry name" value="SIGNAL PEPTIDE PROTEIN"/>
    <property type="match status" value="1"/>
</dbReference>
<protein>
    <submittedName>
        <fullName evidence="2">DUF1573 domain-containing protein</fullName>
    </submittedName>
</protein>
<organism evidence="2 3">
    <name type="scientific">Ohtaekwangia kribbensis</name>
    <dbReference type="NCBI Taxonomy" id="688913"/>
    <lineage>
        <taxon>Bacteria</taxon>
        <taxon>Pseudomonadati</taxon>
        <taxon>Bacteroidota</taxon>
        <taxon>Cytophagia</taxon>
        <taxon>Cytophagales</taxon>
        <taxon>Fulvivirgaceae</taxon>
        <taxon>Ohtaekwangia</taxon>
    </lineage>
</organism>
<reference evidence="3" key="1">
    <citation type="journal article" date="2019" name="Int. J. Syst. Evol. Microbiol.">
        <title>The Global Catalogue of Microorganisms (GCM) 10K type strain sequencing project: providing services to taxonomists for standard genome sequencing and annotation.</title>
        <authorList>
            <consortium name="The Broad Institute Genomics Platform"/>
            <consortium name="The Broad Institute Genome Sequencing Center for Infectious Disease"/>
            <person name="Wu L."/>
            <person name="Ma J."/>
        </authorList>
    </citation>
    <scope>NUCLEOTIDE SEQUENCE [LARGE SCALE GENOMIC DNA]</scope>
    <source>
        <strain evidence="3">CCUG 58938</strain>
    </source>
</reference>
<evidence type="ECO:0000313" key="2">
    <source>
        <dbReference type="EMBL" id="MFD1002989.1"/>
    </source>
</evidence>
<sequence>MKIRLFILVLITMISAHAWSQQSKPLQFKEEIFDFGNVAEEGGPVTHEFVFTNGSNRPVKILTVQASCGCTTPGWSKESVGPGKTGYIQASFNPKGRPGFFTKSLTVTTDLEATPIVLQIKGQVYSGGSVDASDFHIANGNWKLKAGSFNLGKVYRKDEFTSRDFQILNGGSKAITFTGKVVGPNYIKVDVTPKTLAPGAKGNVKISYNGKLKNAYGFQSDNIEIQTDDELNPVKSFSVYATLEDYFDPLKPEDLAKAPQLRLGMTSLDFGTVSSNGATREITVSNTGKKELNIRSLQGNCTCVTALATKPTLKPGESSTIKLNFKPQDRKGTQQKAVTIYSNDPRNPVQRITFSAYVD</sequence>
<comment type="caution">
    <text evidence="2">The sequence shown here is derived from an EMBL/GenBank/DDBJ whole genome shotgun (WGS) entry which is preliminary data.</text>
</comment>
<dbReference type="Pfam" id="PF07610">
    <property type="entry name" value="DUF1573"/>
    <property type="match status" value="3"/>
</dbReference>